<gene>
    <name evidence="1" type="ordered locus">Gbro_0571</name>
</gene>
<dbReference type="OrthoDB" id="4372024at2"/>
<dbReference type="AlphaFoldDB" id="D0LEI2"/>
<organism evidence="1 2">
    <name type="scientific">Gordonia bronchialis (strain ATCC 25592 / DSM 43247 / BCRC 13721 / JCM 3198 / KCTC 3076 / NBRC 16047 / NCTC 10667)</name>
    <name type="common">Rhodococcus bronchialis</name>
    <dbReference type="NCBI Taxonomy" id="526226"/>
    <lineage>
        <taxon>Bacteria</taxon>
        <taxon>Bacillati</taxon>
        <taxon>Actinomycetota</taxon>
        <taxon>Actinomycetes</taxon>
        <taxon>Mycobacteriales</taxon>
        <taxon>Gordoniaceae</taxon>
        <taxon>Gordonia</taxon>
    </lineage>
</organism>
<dbReference type="eggNOG" id="ENOG5033VQ0">
    <property type="taxonomic scope" value="Bacteria"/>
</dbReference>
<protein>
    <submittedName>
        <fullName evidence="1">Uncharacterized protein</fullName>
    </submittedName>
</protein>
<evidence type="ECO:0000313" key="1">
    <source>
        <dbReference type="EMBL" id="ACY19900.1"/>
    </source>
</evidence>
<dbReference type="Proteomes" id="UP000001219">
    <property type="component" value="Chromosome"/>
</dbReference>
<accession>D0LEI2</accession>
<dbReference type="EMBL" id="CP001802">
    <property type="protein sequence ID" value="ACY19900.1"/>
    <property type="molecule type" value="Genomic_DNA"/>
</dbReference>
<reference evidence="1 2" key="2">
    <citation type="journal article" date="2010" name="Stand. Genomic Sci.">
        <title>Complete genome sequence of Gordonia bronchialis type strain (3410).</title>
        <authorList>
            <person name="Ivanova N."/>
            <person name="Sikorski J."/>
            <person name="Jando M."/>
            <person name="Lapidus A."/>
            <person name="Nolan M."/>
            <person name="Lucas S."/>
            <person name="Del Rio T.G."/>
            <person name="Tice H."/>
            <person name="Copeland A."/>
            <person name="Cheng J.F."/>
            <person name="Chen F."/>
            <person name="Bruce D."/>
            <person name="Goodwin L."/>
            <person name="Pitluck S."/>
            <person name="Mavromatis K."/>
            <person name="Ovchinnikova G."/>
            <person name="Pati A."/>
            <person name="Chen A."/>
            <person name="Palaniappan K."/>
            <person name="Land M."/>
            <person name="Hauser L."/>
            <person name="Chang Y.J."/>
            <person name="Jeffries C.D."/>
            <person name="Chain P."/>
            <person name="Saunders E."/>
            <person name="Han C."/>
            <person name="Detter J.C."/>
            <person name="Brettin T."/>
            <person name="Rohde M."/>
            <person name="Goker M."/>
            <person name="Bristow J."/>
            <person name="Eisen J.A."/>
            <person name="Markowitz V."/>
            <person name="Hugenholtz P."/>
            <person name="Klenk H.P."/>
            <person name="Kyrpides N.C."/>
        </authorList>
    </citation>
    <scope>NUCLEOTIDE SEQUENCE [LARGE SCALE GENOMIC DNA]</scope>
    <source>
        <strain evidence="2">ATCC 25592 / DSM 43247 / BCRC 13721 / JCM 3198 / KCTC 3076 / NBRC 16047 / NCTC 10667</strain>
    </source>
</reference>
<sequence>MYDDASNRGIDAPRLITRQSQVYFLLARPIEDTDSLPSSIGESDVFFSEAEALDALDVHYAWCAARSGGFTRVVTTAQWYLQSALVGPRIAPALGEVYLAATDNHSGETWAAAGGFLTEGELIHWSAFVRAVRPWIPTPGTAEIFELAYRGDTAVHFHQIWFAPLKSVRVYPKEIVVDSGDDTED</sequence>
<evidence type="ECO:0000313" key="2">
    <source>
        <dbReference type="Proteomes" id="UP000001219"/>
    </source>
</evidence>
<dbReference type="HOGENOM" id="CLU_1407022_0_0_11"/>
<dbReference type="KEGG" id="gbr:Gbro_0571"/>
<name>D0LEI2_GORB4</name>
<proteinExistence type="predicted"/>
<dbReference type="RefSeq" id="WP_012832488.1">
    <property type="nucleotide sequence ID" value="NC_013441.1"/>
</dbReference>
<dbReference type="STRING" id="526226.Gbro_0571"/>
<keyword evidence="2" id="KW-1185">Reference proteome</keyword>
<reference evidence="2" key="1">
    <citation type="submission" date="2009-10" db="EMBL/GenBank/DDBJ databases">
        <title>The complete chromosome of Gordonia bronchialis DSM 43247.</title>
        <authorList>
            <consortium name="US DOE Joint Genome Institute (JGI-PGF)"/>
            <person name="Lucas S."/>
            <person name="Copeland A."/>
            <person name="Lapidus A."/>
            <person name="Glavina del Rio T."/>
            <person name="Dalin E."/>
            <person name="Tice H."/>
            <person name="Bruce D."/>
            <person name="Goodwin L."/>
            <person name="Pitluck S."/>
            <person name="Kyrpides N."/>
            <person name="Mavromatis K."/>
            <person name="Ivanova N."/>
            <person name="Ovchinnikova G."/>
            <person name="Saunders E."/>
            <person name="Brettin T."/>
            <person name="Detter J.C."/>
            <person name="Han C."/>
            <person name="Larimer F."/>
            <person name="Land M."/>
            <person name="Hauser L."/>
            <person name="Markowitz V."/>
            <person name="Cheng J.-F."/>
            <person name="Hugenholtz P."/>
            <person name="Woyke T."/>
            <person name="Wu D."/>
            <person name="Jando M."/>
            <person name="Schneider S."/>
            <person name="Goeker M."/>
            <person name="Klenk H.-P."/>
            <person name="Eisen J.A."/>
        </authorList>
    </citation>
    <scope>NUCLEOTIDE SEQUENCE [LARGE SCALE GENOMIC DNA]</scope>
    <source>
        <strain evidence="2">ATCC 25592 / DSM 43247 / BCRC 13721 / JCM 3198 / KCTC 3076 / NBRC 16047 / NCTC 10667</strain>
    </source>
</reference>